<protein>
    <submittedName>
        <fullName evidence="2">Uncharacterized protein</fullName>
    </submittedName>
</protein>
<dbReference type="RefSeq" id="WP_084235663.1">
    <property type="nucleotide sequence ID" value="NZ_FWXW01000013.1"/>
</dbReference>
<dbReference type="AlphaFoldDB" id="A0A1W2CUI5"/>
<evidence type="ECO:0000313" key="3">
    <source>
        <dbReference type="Proteomes" id="UP000192790"/>
    </source>
</evidence>
<keyword evidence="3" id="KW-1185">Reference proteome</keyword>
<name>A0A1W2CUI5_9FIRM</name>
<dbReference type="NCBIfam" id="NF038403">
    <property type="entry name" value="perm_prefix_1"/>
    <property type="match status" value="1"/>
</dbReference>
<evidence type="ECO:0000313" key="2">
    <source>
        <dbReference type="EMBL" id="SMC88890.1"/>
    </source>
</evidence>
<sequence length="211" mass="23670">MKDKLRAYIDSLFSDAPKTRKAYELREELLSNLNAKYDDLISRGYSEEEAYQAAVAGIGDVSELIAALGGGDVFGGPDERQRKKSAMMVALAVMLYIVAIVPVILFHNLAGVVSLFVIGAAATGILVYNAMTQPRYYRADETLVEEFKEWKSANNDRIRLQKNISAALWPLIVVCYFFISFIYTAWAWSWIIFILGAAIDKIIKLVLELKE</sequence>
<keyword evidence="1" id="KW-0812">Transmembrane</keyword>
<keyword evidence="1" id="KW-1133">Transmembrane helix</keyword>
<reference evidence="2 3" key="1">
    <citation type="submission" date="2017-04" db="EMBL/GenBank/DDBJ databases">
        <authorList>
            <person name="Afonso C.L."/>
            <person name="Miller P.J."/>
            <person name="Scott M.A."/>
            <person name="Spackman E."/>
            <person name="Goraichik I."/>
            <person name="Dimitrov K.M."/>
            <person name="Suarez D.L."/>
            <person name="Swayne D.E."/>
        </authorList>
    </citation>
    <scope>NUCLEOTIDE SEQUENCE [LARGE SCALE GENOMIC DNA]</scope>
    <source>
        <strain evidence="2 3">DSM 12816</strain>
    </source>
</reference>
<dbReference type="InterPro" id="IPR047928">
    <property type="entry name" value="Perm_prefix_1"/>
</dbReference>
<accession>A0A1W2CUI5</accession>
<keyword evidence="1" id="KW-0472">Membrane</keyword>
<feature type="transmembrane region" description="Helical" evidence="1">
    <location>
        <begin position="164"/>
        <end position="182"/>
    </location>
</feature>
<evidence type="ECO:0000256" key="1">
    <source>
        <dbReference type="SAM" id="Phobius"/>
    </source>
</evidence>
<proteinExistence type="predicted"/>
<feature type="transmembrane region" description="Helical" evidence="1">
    <location>
        <begin position="86"/>
        <end position="106"/>
    </location>
</feature>
<gene>
    <name evidence="2" type="ORF">SAMN02745168_0243</name>
</gene>
<dbReference type="OrthoDB" id="362167at2"/>
<feature type="transmembrane region" description="Helical" evidence="1">
    <location>
        <begin position="112"/>
        <end position="131"/>
    </location>
</feature>
<dbReference type="EMBL" id="FWXW01000013">
    <property type="protein sequence ID" value="SMC88890.1"/>
    <property type="molecule type" value="Genomic_DNA"/>
</dbReference>
<dbReference type="Proteomes" id="UP000192790">
    <property type="component" value="Unassembled WGS sequence"/>
</dbReference>
<dbReference type="STRING" id="1122930.SAMN02745168_0243"/>
<organism evidence="2 3">
    <name type="scientific">Papillibacter cinnamivorans DSM 12816</name>
    <dbReference type="NCBI Taxonomy" id="1122930"/>
    <lineage>
        <taxon>Bacteria</taxon>
        <taxon>Bacillati</taxon>
        <taxon>Bacillota</taxon>
        <taxon>Clostridia</taxon>
        <taxon>Eubacteriales</taxon>
        <taxon>Oscillospiraceae</taxon>
        <taxon>Papillibacter</taxon>
    </lineage>
</organism>